<feature type="transmembrane region" description="Helical" evidence="8">
    <location>
        <begin position="97"/>
        <end position="115"/>
    </location>
</feature>
<dbReference type="InterPro" id="IPR003667">
    <property type="entry name" value="NqrDE/RnfAE"/>
</dbReference>
<gene>
    <name evidence="8" type="primary">rnfE</name>
    <name evidence="9" type="ORF">G8S53_00435</name>
</gene>
<dbReference type="AlphaFoldDB" id="A0A9Q3V4D3"/>
<dbReference type="Proteomes" id="UP000813637">
    <property type="component" value="Unassembled WGS sequence"/>
</dbReference>
<dbReference type="GO" id="GO:0022900">
    <property type="term" value="P:electron transport chain"/>
    <property type="evidence" value="ECO:0007669"/>
    <property type="project" value="UniProtKB-UniRule"/>
</dbReference>
<dbReference type="PANTHER" id="PTHR30586:SF0">
    <property type="entry name" value="ION-TRANSLOCATING OXIDOREDUCTASE COMPLEX SUBUNIT E"/>
    <property type="match status" value="1"/>
</dbReference>
<keyword evidence="5 8" id="KW-0249">Electron transport</keyword>
<feature type="transmembrane region" description="Helical" evidence="8">
    <location>
        <begin position="38"/>
        <end position="59"/>
    </location>
</feature>
<keyword evidence="8" id="KW-1003">Cell membrane</keyword>
<evidence type="ECO:0000313" key="9">
    <source>
        <dbReference type="EMBL" id="MCD3193756.1"/>
    </source>
</evidence>
<dbReference type="HAMAP" id="MF_00478">
    <property type="entry name" value="RsxE_RnfE"/>
    <property type="match status" value="1"/>
</dbReference>
<comment type="function">
    <text evidence="8">Part of a membrane-bound complex that couples electron transfer with translocation of ions across the membrane.</text>
</comment>
<evidence type="ECO:0000256" key="4">
    <source>
        <dbReference type="ARBA" id="ARBA00022967"/>
    </source>
</evidence>
<dbReference type="PANTHER" id="PTHR30586">
    <property type="entry name" value="ELECTRON TRANSPORT COMPLEX PROTEIN RNFE"/>
    <property type="match status" value="1"/>
</dbReference>
<dbReference type="InterPro" id="IPR010968">
    <property type="entry name" value="RnfE"/>
</dbReference>
<proteinExistence type="inferred from homology"/>
<comment type="similarity">
    <text evidence="8">Belongs to the NqrDE/RnfAE family.</text>
</comment>
<evidence type="ECO:0000313" key="10">
    <source>
        <dbReference type="Proteomes" id="UP000813637"/>
    </source>
</evidence>
<comment type="subcellular location">
    <subcellularLocation>
        <location evidence="8">Cell membrane</location>
        <topology evidence="8">Multi-pass membrane protein</topology>
    </subcellularLocation>
    <subcellularLocation>
        <location evidence="1">Endomembrane system</location>
        <topology evidence="1">Multi-pass membrane protein</topology>
    </subcellularLocation>
</comment>
<evidence type="ECO:0000256" key="6">
    <source>
        <dbReference type="ARBA" id="ARBA00022989"/>
    </source>
</evidence>
<dbReference type="Pfam" id="PF02508">
    <property type="entry name" value="Rnf-Nqr"/>
    <property type="match status" value="1"/>
</dbReference>
<accession>A0A9Q3V4D3</accession>
<feature type="transmembrane region" description="Helical" evidence="8">
    <location>
        <begin position="127"/>
        <end position="148"/>
    </location>
</feature>
<evidence type="ECO:0000256" key="5">
    <source>
        <dbReference type="ARBA" id="ARBA00022982"/>
    </source>
</evidence>
<keyword evidence="4 8" id="KW-1278">Translocase</keyword>
<dbReference type="NCBIfam" id="NF009070">
    <property type="entry name" value="PRK12405.1"/>
    <property type="match status" value="1"/>
</dbReference>
<dbReference type="NCBIfam" id="TIGR01948">
    <property type="entry name" value="rnfE"/>
    <property type="match status" value="1"/>
</dbReference>
<dbReference type="GO" id="GO:0012505">
    <property type="term" value="C:endomembrane system"/>
    <property type="evidence" value="ECO:0007669"/>
    <property type="project" value="UniProtKB-SubCell"/>
</dbReference>
<evidence type="ECO:0000256" key="2">
    <source>
        <dbReference type="ARBA" id="ARBA00022448"/>
    </source>
</evidence>
<protein>
    <recommendedName>
        <fullName evidence="8">Ion-translocating oxidoreductase complex subunit E</fullName>
        <ecNumber evidence="8">7.-.-.-</ecNumber>
    </recommendedName>
    <alternativeName>
        <fullName evidence="8">Rnf electron transport complex subunit E</fullName>
    </alternativeName>
</protein>
<feature type="transmembrane region" description="Helical" evidence="8">
    <location>
        <begin position="71"/>
        <end position="91"/>
    </location>
</feature>
<name>A0A9Q3V4D3_CLOBO</name>
<keyword evidence="7 8" id="KW-0472">Membrane</keyword>
<reference evidence="9" key="2">
    <citation type="journal article" date="2021" name="Microorganisms">
        <title>Extensive Genome Exploration of Clostridium botulinum Group III Field Strains.</title>
        <authorList>
            <person name="Fillo S."/>
            <person name="Giordani F."/>
            <person name="Tonon E."/>
            <person name="Drigo I."/>
            <person name="Anselmo A."/>
            <person name="Fortunato A."/>
            <person name="Lista F."/>
            <person name="Bano L."/>
        </authorList>
    </citation>
    <scope>NUCLEOTIDE SEQUENCE</scope>
    <source>
        <strain evidence="9">IZSVe-TV_9877_3_12</strain>
    </source>
</reference>
<dbReference type="EC" id="7.-.-.-" evidence="8"/>
<comment type="caution">
    <text evidence="9">The sequence shown here is derived from an EMBL/GenBank/DDBJ whole genome shotgun (WGS) entry which is preliminary data.</text>
</comment>
<organism evidence="9 10">
    <name type="scientific">Clostridium botulinum C</name>
    <dbReference type="NCBI Taxonomy" id="36828"/>
    <lineage>
        <taxon>Bacteria</taxon>
        <taxon>Bacillati</taxon>
        <taxon>Bacillota</taxon>
        <taxon>Clostridia</taxon>
        <taxon>Eubacteriales</taxon>
        <taxon>Clostridiaceae</taxon>
        <taxon>Clostridium</taxon>
    </lineage>
</organism>
<feature type="transmembrane region" description="Helical" evidence="8">
    <location>
        <begin position="174"/>
        <end position="195"/>
    </location>
</feature>
<feature type="transmembrane region" description="Helical" evidence="8">
    <location>
        <begin position="12"/>
        <end position="32"/>
    </location>
</feature>
<evidence type="ECO:0000256" key="1">
    <source>
        <dbReference type="ARBA" id="ARBA00004127"/>
    </source>
</evidence>
<keyword evidence="6 8" id="KW-1133">Transmembrane helix</keyword>
<dbReference type="PIRSF" id="PIRSF006102">
    <property type="entry name" value="NQR_DE"/>
    <property type="match status" value="1"/>
</dbReference>
<dbReference type="EMBL" id="JAAMYB010000001">
    <property type="protein sequence ID" value="MCD3193756.1"/>
    <property type="molecule type" value="Genomic_DNA"/>
</dbReference>
<evidence type="ECO:0000256" key="3">
    <source>
        <dbReference type="ARBA" id="ARBA00022692"/>
    </source>
</evidence>
<keyword evidence="2 8" id="KW-0813">Transport</keyword>
<keyword evidence="3 8" id="KW-0812">Transmembrane</keyword>
<reference evidence="9" key="1">
    <citation type="submission" date="2020-02" db="EMBL/GenBank/DDBJ databases">
        <authorList>
            <person name="Fillo S."/>
            <person name="Giordani F."/>
            <person name="Tonon E."/>
            <person name="Drigo I."/>
            <person name="Anselmo A."/>
            <person name="Fortunato A."/>
            <person name="Bano L."/>
            <person name="Lista F."/>
        </authorList>
    </citation>
    <scope>NUCLEOTIDE SEQUENCE</scope>
    <source>
        <strain evidence="9">IZSVe-TV_9877_3_12</strain>
    </source>
</reference>
<evidence type="ECO:0000256" key="8">
    <source>
        <dbReference type="HAMAP-Rule" id="MF_00478"/>
    </source>
</evidence>
<evidence type="ECO:0000256" key="7">
    <source>
        <dbReference type="ARBA" id="ARBA00023136"/>
    </source>
</evidence>
<comment type="subunit">
    <text evidence="8">The complex is composed of six subunits: RnfA, RnfB, RnfC, RnfD, RnfE and RnfG.</text>
</comment>
<dbReference type="RefSeq" id="WP_198091095.1">
    <property type="nucleotide sequence ID" value="NZ_JAAMYB010000001.1"/>
</dbReference>
<sequence length="205" mass="21968">MGVIWERLKNGIFSENVIFVQVLAMCPTLAVTSSFKNGVGMGLASTVVLMGANFVISLLRKFIPDKVRIPAFIVVIAAFVTLLQFMLAGFVPELNKSLGMFIPLIVVNCVILGRAESYASKNGPISSIFDGLGQGLGFTLSLGIIGFVRELLGTGKILDGIKTIQVIPKAVDPALIFVLAPGAFITLGIMMAIVNQRKIRKSKLK</sequence>
<dbReference type="GO" id="GO:0005886">
    <property type="term" value="C:plasma membrane"/>
    <property type="evidence" value="ECO:0007669"/>
    <property type="project" value="UniProtKB-SubCell"/>
</dbReference>